<evidence type="ECO:0000256" key="1">
    <source>
        <dbReference type="ARBA" id="ARBA00022801"/>
    </source>
</evidence>
<dbReference type="Proteomes" id="UP000288096">
    <property type="component" value="Unassembled WGS sequence"/>
</dbReference>
<dbReference type="InterPro" id="IPR012022">
    <property type="entry name" value="UCP005295"/>
</dbReference>
<dbReference type="Pfam" id="PF01026">
    <property type="entry name" value="TatD_DNase"/>
    <property type="match status" value="1"/>
</dbReference>
<dbReference type="PANTHER" id="PTHR42658:SF1">
    <property type="entry name" value="HYDROLASE TATD"/>
    <property type="match status" value="1"/>
</dbReference>
<protein>
    <recommendedName>
        <fullName evidence="4">Hydrolase TatD</fullName>
    </recommendedName>
</protein>
<dbReference type="RefSeq" id="WP_166404891.1">
    <property type="nucleotide sequence ID" value="NZ_BEXT01000001.1"/>
</dbReference>
<organism evidence="2 3">
    <name type="scientific">Desulfonema ishimotonii</name>
    <dbReference type="NCBI Taxonomy" id="45657"/>
    <lineage>
        <taxon>Bacteria</taxon>
        <taxon>Pseudomonadati</taxon>
        <taxon>Thermodesulfobacteriota</taxon>
        <taxon>Desulfobacteria</taxon>
        <taxon>Desulfobacterales</taxon>
        <taxon>Desulfococcaceae</taxon>
        <taxon>Desulfonema</taxon>
    </lineage>
</organism>
<dbReference type="PROSITE" id="PS01137">
    <property type="entry name" value="TATD_1"/>
    <property type="match status" value="1"/>
</dbReference>
<evidence type="ECO:0008006" key="4">
    <source>
        <dbReference type="Google" id="ProtNLM"/>
    </source>
</evidence>
<dbReference type="InterPro" id="IPR032466">
    <property type="entry name" value="Metal_Hydrolase"/>
</dbReference>
<dbReference type="GO" id="GO:0016788">
    <property type="term" value="F:hydrolase activity, acting on ester bonds"/>
    <property type="evidence" value="ECO:0007669"/>
    <property type="project" value="InterPro"/>
</dbReference>
<reference evidence="3" key="2">
    <citation type="submission" date="2019-01" db="EMBL/GenBank/DDBJ databases">
        <title>Genome sequence of Desulfonema ishimotonii strain Tokyo 01.</title>
        <authorList>
            <person name="Fukui M."/>
        </authorList>
    </citation>
    <scope>NUCLEOTIDE SEQUENCE [LARGE SCALE GENOMIC DNA]</scope>
    <source>
        <strain evidence="3">Tokyo 01</strain>
    </source>
</reference>
<dbReference type="Gene3D" id="3.20.20.140">
    <property type="entry name" value="Metal-dependent hydrolases"/>
    <property type="match status" value="1"/>
</dbReference>
<dbReference type="EMBL" id="BEXT01000001">
    <property type="protein sequence ID" value="GBC59996.1"/>
    <property type="molecule type" value="Genomic_DNA"/>
</dbReference>
<dbReference type="PANTHER" id="PTHR42658">
    <property type="entry name" value="HYDROLASE TATD"/>
    <property type="match status" value="1"/>
</dbReference>
<comment type="caution">
    <text evidence="2">The sequence shown here is derived from an EMBL/GenBank/DDBJ whole genome shotgun (WGS) entry which is preliminary data.</text>
</comment>
<dbReference type="InterPro" id="IPR001130">
    <property type="entry name" value="TatD-like"/>
</dbReference>
<keyword evidence="3" id="KW-1185">Reference proteome</keyword>
<dbReference type="InterPro" id="IPR018228">
    <property type="entry name" value="DNase_TatD-rel_CS"/>
</dbReference>
<accession>A0A401FSR3</accession>
<dbReference type="AlphaFoldDB" id="A0A401FSR3"/>
<sequence length="264" mass="29620">MCEQALIIDSHVHLDNIRRKNPDRIAWMRDRHIIPISWAFADAIASVADLRNYLREQADFIEQMNREGLKCFFLSGVHPRNIPPDLKPEAVKDLVAPFLEKRYCLGIGEIGLETGSQREKEILAAHLDLGKTVKEMGKRIGIHTPRNNKEEMTGELLSLLAGWPEIREITVVDHCTPETTGHVLKAGLRAGVTLSAIKTTLTELGQIVRAHSGDVSRIMCNTDSGTVFYEDIGELAVSDEFPPEIRRRLTFGSANEFFSVSSYQ</sequence>
<reference evidence="3" key="1">
    <citation type="submission" date="2017-11" db="EMBL/GenBank/DDBJ databases">
        <authorList>
            <person name="Watanabe M."/>
            <person name="Kojima H."/>
        </authorList>
    </citation>
    <scope>NUCLEOTIDE SEQUENCE [LARGE SCALE GENOMIC DNA]</scope>
    <source>
        <strain evidence="3">Tokyo 01</strain>
    </source>
</reference>
<evidence type="ECO:0000313" key="2">
    <source>
        <dbReference type="EMBL" id="GBC59996.1"/>
    </source>
</evidence>
<dbReference type="SUPFAM" id="SSF51556">
    <property type="entry name" value="Metallo-dependent hydrolases"/>
    <property type="match status" value="1"/>
</dbReference>
<proteinExistence type="predicted"/>
<name>A0A401FSR3_9BACT</name>
<evidence type="ECO:0000313" key="3">
    <source>
        <dbReference type="Proteomes" id="UP000288096"/>
    </source>
</evidence>
<keyword evidence="1" id="KW-0378">Hydrolase</keyword>
<gene>
    <name evidence="2" type="ORF">DENIS_0938</name>
</gene>